<dbReference type="Proteomes" id="UP000268658">
    <property type="component" value="Chromosome"/>
</dbReference>
<dbReference type="CDD" id="cd00085">
    <property type="entry name" value="HNHc"/>
    <property type="match status" value="1"/>
</dbReference>
<evidence type="ECO:0000313" key="3">
    <source>
        <dbReference type="EMBL" id="VEI14593.1"/>
    </source>
</evidence>
<feature type="compositionally biased region" description="Low complexity" evidence="1">
    <location>
        <begin position="109"/>
        <end position="123"/>
    </location>
</feature>
<feature type="compositionally biased region" description="Low complexity" evidence="1">
    <location>
        <begin position="413"/>
        <end position="426"/>
    </location>
</feature>
<dbReference type="Gene3D" id="1.10.30.50">
    <property type="match status" value="1"/>
</dbReference>
<dbReference type="AlphaFoldDB" id="A0A3S4VCM2"/>
<dbReference type="SMART" id="SM00507">
    <property type="entry name" value="HNHc"/>
    <property type="match status" value="1"/>
</dbReference>
<name>A0A3S4VCM2_ACTVI</name>
<dbReference type="EMBL" id="LR134477">
    <property type="protein sequence ID" value="VEI14593.1"/>
    <property type="molecule type" value="Genomic_DNA"/>
</dbReference>
<evidence type="ECO:0000313" key="4">
    <source>
        <dbReference type="Proteomes" id="UP000268658"/>
    </source>
</evidence>
<keyword evidence="3" id="KW-0378">Hydrolase</keyword>
<feature type="region of interest" description="Disordered" evidence="1">
    <location>
        <begin position="1"/>
        <end position="21"/>
    </location>
</feature>
<dbReference type="InterPro" id="IPR002711">
    <property type="entry name" value="HNH"/>
</dbReference>
<evidence type="ECO:0000259" key="2">
    <source>
        <dbReference type="SMART" id="SM00507"/>
    </source>
</evidence>
<organism evidence="3 4">
    <name type="scientific">Actinomyces viscosus</name>
    <dbReference type="NCBI Taxonomy" id="1656"/>
    <lineage>
        <taxon>Bacteria</taxon>
        <taxon>Bacillati</taxon>
        <taxon>Actinomycetota</taxon>
        <taxon>Actinomycetes</taxon>
        <taxon>Actinomycetales</taxon>
        <taxon>Actinomycetaceae</taxon>
        <taxon>Actinomyces</taxon>
    </lineage>
</organism>
<dbReference type="KEGG" id="avc:NCTC10951_00462"/>
<feature type="region of interest" description="Disordered" evidence="1">
    <location>
        <begin position="33"/>
        <end position="218"/>
    </location>
</feature>
<proteinExistence type="predicted"/>
<keyword evidence="3" id="KW-0540">Nuclease</keyword>
<dbReference type="Pfam" id="PF01844">
    <property type="entry name" value="HNH"/>
    <property type="match status" value="1"/>
</dbReference>
<accession>A0A3S4VCM2</accession>
<dbReference type="GO" id="GO:0008270">
    <property type="term" value="F:zinc ion binding"/>
    <property type="evidence" value="ECO:0007669"/>
    <property type="project" value="InterPro"/>
</dbReference>
<dbReference type="GO" id="GO:0003676">
    <property type="term" value="F:nucleic acid binding"/>
    <property type="evidence" value="ECO:0007669"/>
    <property type="project" value="InterPro"/>
</dbReference>
<feature type="compositionally biased region" description="Low complexity" evidence="1">
    <location>
        <begin position="170"/>
        <end position="213"/>
    </location>
</feature>
<keyword evidence="3" id="KW-0255">Endonuclease</keyword>
<feature type="domain" description="HNH nuclease" evidence="2">
    <location>
        <begin position="286"/>
        <end position="338"/>
    </location>
</feature>
<dbReference type="InterPro" id="IPR003615">
    <property type="entry name" value="HNH_nuc"/>
</dbReference>
<dbReference type="GO" id="GO:0004519">
    <property type="term" value="F:endonuclease activity"/>
    <property type="evidence" value="ECO:0007669"/>
    <property type="project" value="UniProtKB-KW"/>
</dbReference>
<gene>
    <name evidence="3" type="ORF">NCTC10951_00462</name>
</gene>
<feature type="compositionally biased region" description="Gly residues" evidence="1">
    <location>
        <begin position="46"/>
        <end position="66"/>
    </location>
</feature>
<feature type="region of interest" description="Disordered" evidence="1">
    <location>
        <begin position="413"/>
        <end position="469"/>
    </location>
</feature>
<evidence type="ECO:0000256" key="1">
    <source>
        <dbReference type="SAM" id="MobiDB-lite"/>
    </source>
</evidence>
<sequence length="469" mass="48359">MGSTSPWWRPSPTGRLPLPNNIRINVTVTVPLTSLVPPADPTSSGGDPGGGDGDSGPGGGPGGGGLATAPELTDRESPTTSSRRLPTSGGVPLAAARTVSRHDRSPAASTGRSLPTTSSRRLSATGGRSLPTSGRGVPAAPTSSVPSQGPTCLVRAVEAEPAAGSVDRVPVAVPTGTAPHATAPTPTQAAPVTGAATTATTATETTKPTNATGLTDPANATEVTDLAEPADPAEVAEVLIGAHGAAVPAATAWCLAAGGTWRRLVTDPLSGTVIDVGRSRYRPPAGLADLVRARDHSCVYPTCQTPAQRCDIDHLTPWSQGGTTSLDNLVTLCQTHHRLKHTPGWALTRNEDTGVLSWHTPDKTVYQRHPDATINRLPKKVGPRQHYLPGAQVPTTLSNQISPEIIDRLNTALTNTHSTNNTNDTNSPLRLTTRGPTPGQKAGDYETTPYPHATHTLGPAPLIDQAPPF</sequence>
<protein>
    <submittedName>
        <fullName evidence="3">HNH endonuclease</fullName>
    </submittedName>
</protein>
<feature type="compositionally biased region" description="Polar residues" evidence="1">
    <location>
        <begin position="141"/>
        <end position="150"/>
    </location>
</feature>
<feature type="compositionally biased region" description="Low complexity" evidence="1">
    <location>
        <begin position="78"/>
        <end position="88"/>
    </location>
</feature>
<reference evidence="3 4" key="1">
    <citation type="submission" date="2018-12" db="EMBL/GenBank/DDBJ databases">
        <authorList>
            <consortium name="Pathogen Informatics"/>
        </authorList>
    </citation>
    <scope>NUCLEOTIDE SEQUENCE [LARGE SCALE GENOMIC DNA]</scope>
    <source>
        <strain evidence="3 4">NCTC10951</strain>
    </source>
</reference>